<accession>G5SV72</accession>
<proteinExistence type="predicted"/>
<evidence type="ECO:0000256" key="1">
    <source>
        <dbReference type="SAM" id="Phobius"/>
    </source>
</evidence>
<evidence type="ECO:0000313" key="3">
    <source>
        <dbReference type="Proteomes" id="UP000003598"/>
    </source>
</evidence>
<gene>
    <name evidence="2" type="ORF">HMPREF9441_03390</name>
</gene>
<reference evidence="2 3" key="1">
    <citation type="submission" date="2011-03" db="EMBL/GenBank/DDBJ databases">
        <authorList>
            <person name="Weinstock G."/>
            <person name="Sodergren E."/>
            <person name="Clifton S."/>
            <person name="Fulton L."/>
            <person name="Fulton B."/>
            <person name="Courtney L."/>
            <person name="Fronick C."/>
            <person name="Harrison M."/>
            <person name="Strong C."/>
            <person name="Farmer C."/>
            <person name="Delahaunty K."/>
            <person name="Markovic C."/>
            <person name="Hall O."/>
            <person name="Minx P."/>
            <person name="Tomlinson C."/>
            <person name="Mitreva M."/>
            <person name="Hou S."/>
            <person name="Chen J."/>
            <person name="Wollam A."/>
            <person name="Pepin K.H."/>
            <person name="Johnson M."/>
            <person name="Bhonagiri V."/>
            <person name="Zhang X."/>
            <person name="Suruliraj S."/>
            <person name="Warren W."/>
            <person name="Chinwalla A."/>
            <person name="Mardis E.R."/>
            <person name="Wilson R.K."/>
        </authorList>
    </citation>
    <scope>NUCLEOTIDE SEQUENCE [LARGE SCALE GENOMIC DNA]</scope>
    <source>
        <strain evidence="2 3">YIT 11840</strain>
    </source>
</reference>
<name>G5SV72_9BACT</name>
<comment type="caution">
    <text evidence="2">The sequence shown here is derived from an EMBL/GenBank/DDBJ whole genome shotgun (WGS) entry which is preliminary data.</text>
</comment>
<dbReference type="HOGENOM" id="CLU_2863749_0_0_10"/>
<keyword evidence="3" id="KW-1185">Reference proteome</keyword>
<feature type="transmembrane region" description="Helical" evidence="1">
    <location>
        <begin position="43"/>
        <end position="60"/>
    </location>
</feature>
<dbReference type="EMBL" id="AFFY01000054">
    <property type="protein sequence ID" value="EHG98871.1"/>
    <property type="molecule type" value="Genomic_DNA"/>
</dbReference>
<dbReference type="STRING" id="762968.HMPREF9441_03390"/>
<dbReference type="AlphaFoldDB" id="G5SV72"/>
<dbReference type="Proteomes" id="UP000003598">
    <property type="component" value="Unassembled WGS sequence"/>
</dbReference>
<protein>
    <submittedName>
        <fullName evidence="2">Uncharacterized protein</fullName>
    </submittedName>
</protein>
<evidence type="ECO:0000313" key="2">
    <source>
        <dbReference type="EMBL" id="EHG98871.1"/>
    </source>
</evidence>
<organism evidence="2 3">
    <name type="scientific">Paraprevotella clara YIT 11840</name>
    <dbReference type="NCBI Taxonomy" id="762968"/>
    <lineage>
        <taxon>Bacteria</taxon>
        <taxon>Pseudomonadati</taxon>
        <taxon>Bacteroidota</taxon>
        <taxon>Bacteroidia</taxon>
        <taxon>Bacteroidales</taxon>
        <taxon>Prevotellaceae</taxon>
        <taxon>Paraprevotella</taxon>
    </lineage>
</organism>
<keyword evidence="1" id="KW-1133">Transmembrane helix</keyword>
<keyword evidence="1" id="KW-0472">Membrane</keyword>
<sequence>MFSIVLVIIYYVNLFFCVCFMLLPAKLRKFLVGWKNKCRKKFLKNAISVFGLYGGFSGVSDNLV</sequence>
<feature type="transmembrane region" description="Helical" evidence="1">
    <location>
        <begin position="6"/>
        <end position="23"/>
    </location>
</feature>
<keyword evidence="1" id="KW-0812">Transmembrane</keyword>